<dbReference type="EMBL" id="HG994594">
    <property type="protein sequence ID" value="CAF2858022.1"/>
    <property type="molecule type" value="Genomic_DNA"/>
</dbReference>
<protein>
    <submittedName>
        <fullName evidence="3">(salmon louse) hypothetical protein</fullName>
    </submittedName>
</protein>
<accession>A0A7R8H4B4</accession>
<name>A0A7R8H4B4_LEPSM</name>
<sequence>MTNAALVFTLCILSILGGVIICGIYIAVRECKKYRVRLGEDNRDATVQTGNLILALATSSVFSNDLEGGGGGQGSTERQKVRDNEIKSSDFNNTTSDHHTSDYKSSIQHLSVEAQRSTQSGSPAPSPYHRQLRKLSNCDVEEEEVYSEESDEDSRDEEDAAVV</sequence>
<evidence type="ECO:0000256" key="2">
    <source>
        <dbReference type="SAM" id="Phobius"/>
    </source>
</evidence>
<keyword evidence="2" id="KW-1133">Transmembrane helix</keyword>
<feature type="transmembrane region" description="Helical" evidence="2">
    <location>
        <begin position="6"/>
        <end position="28"/>
    </location>
</feature>
<keyword evidence="2" id="KW-0812">Transmembrane</keyword>
<keyword evidence="2" id="KW-0472">Membrane</keyword>
<feature type="region of interest" description="Disordered" evidence="1">
    <location>
        <begin position="63"/>
        <end position="163"/>
    </location>
</feature>
<reference evidence="3" key="1">
    <citation type="submission" date="2021-02" db="EMBL/GenBank/DDBJ databases">
        <authorList>
            <person name="Bekaert M."/>
        </authorList>
    </citation>
    <scope>NUCLEOTIDE SEQUENCE</scope>
    <source>
        <strain evidence="3">IoA-00</strain>
    </source>
</reference>
<organism evidence="3 4">
    <name type="scientific">Lepeophtheirus salmonis</name>
    <name type="common">Salmon louse</name>
    <name type="synonym">Caligus salmonis</name>
    <dbReference type="NCBI Taxonomy" id="72036"/>
    <lineage>
        <taxon>Eukaryota</taxon>
        <taxon>Metazoa</taxon>
        <taxon>Ecdysozoa</taxon>
        <taxon>Arthropoda</taxon>
        <taxon>Crustacea</taxon>
        <taxon>Multicrustacea</taxon>
        <taxon>Hexanauplia</taxon>
        <taxon>Copepoda</taxon>
        <taxon>Siphonostomatoida</taxon>
        <taxon>Caligidae</taxon>
        <taxon>Lepeophtheirus</taxon>
    </lineage>
</organism>
<keyword evidence="4" id="KW-1185">Reference proteome</keyword>
<evidence type="ECO:0000313" key="4">
    <source>
        <dbReference type="Proteomes" id="UP000675881"/>
    </source>
</evidence>
<dbReference type="OrthoDB" id="10632826at2759"/>
<dbReference type="AlphaFoldDB" id="A0A7R8H4B4"/>
<feature type="compositionally biased region" description="Polar residues" evidence="1">
    <location>
        <begin position="103"/>
        <end position="123"/>
    </location>
</feature>
<evidence type="ECO:0000256" key="1">
    <source>
        <dbReference type="SAM" id="MobiDB-lite"/>
    </source>
</evidence>
<feature type="compositionally biased region" description="Acidic residues" evidence="1">
    <location>
        <begin position="139"/>
        <end position="163"/>
    </location>
</feature>
<evidence type="ECO:0000313" key="3">
    <source>
        <dbReference type="EMBL" id="CAF2858022.1"/>
    </source>
</evidence>
<feature type="compositionally biased region" description="Basic and acidic residues" evidence="1">
    <location>
        <begin position="77"/>
        <end position="88"/>
    </location>
</feature>
<gene>
    <name evidence="3" type="ORF">LSAA_5756</name>
</gene>
<dbReference type="Proteomes" id="UP000675881">
    <property type="component" value="Chromosome 15"/>
</dbReference>
<proteinExistence type="predicted"/>